<evidence type="ECO:0000256" key="3">
    <source>
        <dbReference type="ARBA" id="ARBA00023163"/>
    </source>
</evidence>
<name>A0ABP6ZNF8_9ACTN</name>
<evidence type="ECO:0000256" key="2">
    <source>
        <dbReference type="ARBA" id="ARBA00023125"/>
    </source>
</evidence>
<reference evidence="7" key="1">
    <citation type="journal article" date="2019" name="Int. J. Syst. Evol. Microbiol.">
        <title>The Global Catalogue of Microorganisms (GCM) 10K type strain sequencing project: providing services to taxonomists for standard genome sequencing and annotation.</title>
        <authorList>
            <consortium name="The Broad Institute Genomics Platform"/>
            <consortium name="The Broad Institute Genome Sequencing Center for Infectious Disease"/>
            <person name="Wu L."/>
            <person name="Ma J."/>
        </authorList>
    </citation>
    <scope>NUCLEOTIDE SEQUENCE [LARGE SCALE GENOMIC DNA]</scope>
    <source>
        <strain evidence="7">JCM 16902</strain>
    </source>
</reference>
<accession>A0ABP6ZNF8</accession>
<gene>
    <name evidence="6" type="ORF">GCM10022223_33090</name>
</gene>
<dbReference type="InterPro" id="IPR039420">
    <property type="entry name" value="WalR-like"/>
</dbReference>
<dbReference type="InterPro" id="IPR058245">
    <property type="entry name" value="NreC/VraR/RcsB-like_REC"/>
</dbReference>
<dbReference type="InterPro" id="IPR001789">
    <property type="entry name" value="Sig_transdc_resp-reg_receiver"/>
</dbReference>
<evidence type="ECO:0000313" key="6">
    <source>
        <dbReference type="EMBL" id="GAA3614237.1"/>
    </source>
</evidence>
<evidence type="ECO:0000256" key="1">
    <source>
        <dbReference type="ARBA" id="ARBA00023015"/>
    </source>
</evidence>
<evidence type="ECO:0000313" key="7">
    <source>
        <dbReference type="Proteomes" id="UP001501074"/>
    </source>
</evidence>
<organism evidence="6 7">
    <name type="scientific">Kineosporia mesophila</name>
    <dbReference type="NCBI Taxonomy" id="566012"/>
    <lineage>
        <taxon>Bacteria</taxon>
        <taxon>Bacillati</taxon>
        <taxon>Actinomycetota</taxon>
        <taxon>Actinomycetes</taxon>
        <taxon>Kineosporiales</taxon>
        <taxon>Kineosporiaceae</taxon>
        <taxon>Kineosporia</taxon>
    </lineage>
</organism>
<sequence>MTVRVVVVDDQALISGGFAMLIQAQDNLSVVGKAGDGAEALRLLSRVRADVVVMDIRMPGMDGVTAKRIFCESADSPEVLVLNTFRHQ</sequence>
<dbReference type="SUPFAM" id="SSF52172">
    <property type="entry name" value="CheY-like"/>
    <property type="match status" value="1"/>
</dbReference>
<protein>
    <recommendedName>
        <fullName evidence="5">Response regulatory domain-containing protein</fullName>
    </recommendedName>
</protein>
<evidence type="ECO:0000259" key="5">
    <source>
        <dbReference type="PROSITE" id="PS50110"/>
    </source>
</evidence>
<keyword evidence="7" id="KW-1185">Reference proteome</keyword>
<keyword evidence="2" id="KW-0238">DNA-binding</keyword>
<feature type="domain" description="Response regulatory" evidence="5">
    <location>
        <begin position="4"/>
        <end position="88"/>
    </location>
</feature>
<evidence type="ECO:0000256" key="4">
    <source>
        <dbReference type="PROSITE-ProRule" id="PRU00169"/>
    </source>
</evidence>
<dbReference type="PANTHER" id="PTHR43214:SF24">
    <property type="entry name" value="TRANSCRIPTIONAL REGULATORY PROTEIN NARL-RELATED"/>
    <property type="match status" value="1"/>
</dbReference>
<dbReference type="PROSITE" id="PS50110">
    <property type="entry name" value="RESPONSE_REGULATORY"/>
    <property type="match status" value="1"/>
</dbReference>
<dbReference type="Gene3D" id="3.40.50.2300">
    <property type="match status" value="1"/>
</dbReference>
<comment type="caution">
    <text evidence="6">The sequence shown here is derived from an EMBL/GenBank/DDBJ whole genome shotgun (WGS) entry which is preliminary data.</text>
</comment>
<dbReference type="CDD" id="cd17535">
    <property type="entry name" value="REC_NarL-like"/>
    <property type="match status" value="1"/>
</dbReference>
<dbReference type="EMBL" id="BAAAZO010000005">
    <property type="protein sequence ID" value="GAA3614237.1"/>
    <property type="molecule type" value="Genomic_DNA"/>
</dbReference>
<dbReference type="Pfam" id="PF00072">
    <property type="entry name" value="Response_reg"/>
    <property type="match status" value="1"/>
</dbReference>
<keyword evidence="3" id="KW-0804">Transcription</keyword>
<dbReference type="InterPro" id="IPR011006">
    <property type="entry name" value="CheY-like_superfamily"/>
</dbReference>
<keyword evidence="4" id="KW-0597">Phosphoprotein</keyword>
<feature type="modified residue" description="4-aspartylphosphate" evidence="4">
    <location>
        <position position="55"/>
    </location>
</feature>
<proteinExistence type="predicted"/>
<dbReference type="PANTHER" id="PTHR43214">
    <property type="entry name" value="TWO-COMPONENT RESPONSE REGULATOR"/>
    <property type="match status" value="1"/>
</dbReference>
<dbReference type="Proteomes" id="UP001501074">
    <property type="component" value="Unassembled WGS sequence"/>
</dbReference>
<keyword evidence="1" id="KW-0805">Transcription regulation</keyword>